<sequence>MEAFLDNPAHLGRYSGPVRGKESGPYLFDEEALRGNQHPALAPPTGRFGGPLWYNSLYWPNFPPLGFLSDDSDVDFQESLRAVNPEGPLADQYVTFGAAREYLCQHGRMPQELCRES</sequence>
<reference evidence="1" key="1">
    <citation type="submission" date="2021-02" db="EMBL/GenBank/DDBJ databases">
        <authorList>
            <person name="Dougan E. K."/>
            <person name="Rhodes N."/>
            <person name="Thang M."/>
            <person name="Chan C."/>
        </authorList>
    </citation>
    <scope>NUCLEOTIDE SEQUENCE</scope>
</reference>
<organism evidence="1 2">
    <name type="scientific">Symbiodinium necroappetens</name>
    <dbReference type="NCBI Taxonomy" id="1628268"/>
    <lineage>
        <taxon>Eukaryota</taxon>
        <taxon>Sar</taxon>
        <taxon>Alveolata</taxon>
        <taxon>Dinophyceae</taxon>
        <taxon>Suessiales</taxon>
        <taxon>Symbiodiniaceae</taxon>
        <taxon>Symbiodinium</taxon>
    </lineage>
</organism>
<dbReference type="AlphaFoldDB" id="A0A813BRX4"/>
<keyword evidence="2" id="KW-1185">Reference proteome</keyword>
<accession>A0A813BRX4</accession>
<dbReference type="EMBL" id="CAJNJA010075619">
    <property type="protein sequence ID" value="CAE7915249.1"/>
    <property type="molecule type" value="Genomic_DNA"/>
</dbReference>
<gene>
    <name evidence="1" type="ORF">SNEC2469_LOCUS31348</name>
</gene>
<comment type="caution">
    <text evidence="1">The sequence shown here is derived from an EMBL/GenBank/DDBJ whole genome shotgun (WGS) entry which is preliminary data.</text>
</comment>
<dbReference type="OrthoDB" id="483782at2759"/>
<dbReference type="Proteomes" id="UP000601435">
    <property type="component" value="Unassembled WGS sequence"/>
</dbReference>
<name>A0A813BRX4_9DINO</name>
<proteinExistence type="predicted"/>
<evidence type="ECO:0000313" key="1">
    <source>
        <dbReference type="EMBL" id="CAE7915249.1"/>
    </source>
</evidence>
<evidence type="ECO:0000313" key="2">
    <source>
        <dbReference type="Proteomes" id="UP000601435"/>
    </source>
</evidence>
<protein>
    <submittedName>
        <fullName evidence="1">Uncharacterized protein</fullName>
    </submittedName>
</protein>